<reference evidence="3" key="1">
    <citation type="journal article" date="2019" name="Int. J. Syst. Evol. Microbiol.">
        <title>The Global Catalogue of Microorganisms (GCM) 10K type strain sequencing project: providing services to taxonomists for standard genome sequencing and annotation.</title>
        <authorList>
            <consortium name="The Broad Institute Genomics Platform"/>
            <consortium name="The Broad Institute Genome Sequencing Center for Infectious Disease"/>
            <person name="Wu L."/>
            <person name="Ma J."/>
        </authorList>
    </citation>
    <scope>NUCLEOTIDE SEQUENCE [LARGE SCALE GENOMIC DNA]</scope>
    <source>
        <strain evidence="3">CGMCC 1.15809</strain>
    </source>
</reference>
<dbReference type="Proteomes" id="UP001596241">
    <property type="component" value="Unassembled WGS sequence"/>
</dbReference>
<comment type="caution">
    <text evidence="2">The sequence shown here is derived from an EMBL/GenBank/DDBJ whole genome shotgun (WGS) entry which is preliminary data.</text>
</comment>
<evidence type="ECO:0000256" key="1">
    <source>
        <dbReference type="SAM" id="Phobius"/>
    </source>
</evidence>
<evidence type="ECO:0000313" key="2">
    <source>
        <dbReference type="EMBL" id="MFC5892062.1"/>
    </source>
</evidence>
<keyword evidence="1" id="KW-0472">Membrane</keyword>
<evidence type="ECO:0008006" key="4">
    <source>
        <dbReference type="Google" id="ProtNLM"/>
    </source>
</evidence>
<gene>
    <name evidence="2" type="ORF">ACFP3M_04395</name>
</gene>
<protein>
    <recommendedName>
        <fullName evidence="4">Integral membrane protein</fullName>
    </recommendedName>
</protein>
<keyword evidence="3" id="KW-1185">Reference proteome</keyword>
<proteinExistence type="predicted"/>
<keyword evidence="1" id="KW-0812">Transmembrane</keyword>
<keyword evidence="1" id="KW-1133">Transmembrane helix</keyword>
<accession>A0ABW1FDP5</accession>
<sequence>MVAAALVLAALLALTLLTRRSASAGRRPARVWALSAIVFLILTFGFAVRGATAMFAWDIEETCRLQYGQDWSPQSSHESVIPMSRTCNAHYDLVPSYVNPAIAACAAGAVASAVVATSTAVRDRRRRRDSEQH</sequence>
<dbReference type="EMBL" id="JBHSPW010000002">
    <property type="protein sequence ID" value="MFC5892062.1"/>
    <property type="molecule type" value="Genomic_DNA"/>
</dbReference>
<feature type="transmembrane region" description="Helical" evidence="1">
    <location>
        <begin position="32"/>
        <end position="57"/>
    </location>
</feature>
<dbReference type="RefSeq" id="WP_345087047.1">
    <property type="nucleotide sequence ID" value="NZ_BAAAWG010000013.1"/>
</dbReference>
<name>A0ABW1FDP5_9ACTN</name>
<organism evidence="2 3">
    <name type="scientific">Streptomyces ramulosus</name>
    <dbReference type="NCBI Taxonomy" id="47762"/>
    <lineage>
        <taxon>Bacteria</taxon>
        <taxon>Bacillati</taxon>
        <taxon>Actinomycetota</taxon>
        <taxon>Actinomycetes</taxon>
        <taxon>Kitasatosporales</taxon>
        <taxon>Streptomycetaceae</taxon>
        <taxon>Streptomyces</taxon>
    </lineage>
</organism>
<evidence type="ECO:0000313" key="3">
    <source>
        <dbReference type="Proteomes" id="UP001596241"/>
    </source>
</evidence>